<comment type="subcellular location">
    <subcellularLocation>
        <location evidence="1">Nucleus</location>
    </subcellularLocation>
</comment>
<keyword evidence="3" id="KW-0540">Nuclease</keyword>
<dbReference type="PANTHER" id="PTHR12415">
    <property type="entry name" value="TYROSYL-DNA PHOSPHODIESTERASE 1"/>
    <property type="match status" value="1"/>
</dbReference>
<sequence>MPITNASLMNILSPLFGTIKASAQFNYCIDIPWLVKQYPEEFRTKPLLVVHGEQRQSKAELHEDAHPYTNIRLCQDEVKESTASNCIIYDYVRKSSASYSLVRILED</sequence>
<keyword evidence="8" id="KW-0539">Nucleus</keyword>
<evidence type="ECO:0000313" key="10">
    <source>
        <dbReference type="Proteomes" id="UP000288216"/>
    </source>
</evidence>
<dbReference type="Pfam" id="PF06087">
    <property type="entry name" value="Tyr-DNA_phospho"/>
    <property type="match status" value="1"/>
</dbReference>
<dbReference type="GO" id="GO:0003697">
    <property type="term" value="F:single-stranded DNA binding"/>
    <property type="evidence" value="ECO:0007669"/>
    <property type="project" value="TreeGrafter"/>
</dbReference>
<reference evidence="9 10" key="1">
    <citation type="journal article" date="2018" name="Nat. Ecol. Evol.">
        <title>Shark genomes provide insights into elasmobranch evolution and the origin of vertebrates.</title>
        <authorList>
            <person name="Hara Y"/>
            <person name="Yamaguchi K"/>
            <person name="Onimaru K"/>
            <person name="Kadota M"/>
            <person name="Koyanagi M"/>
            <person name="Keeley SD"/>
            <person name="Tatsumi K"/>
            <person name="Tanaka K"/>
            <person name="Motone F"/>
            <person name="Kageyama Y"/>
            <person name="Nozu R"/>
            <person name="Adachi N"/>
            <person name="Nishimura O"/>
            <person name="Nakagawa R"/>
            <person name="Tanegashima C"/>
            <person name="Kiyatake I"/>
            <person name="Matsumoto R"/>
            <person name="Murakumo K"/>
            <person name="Nishida K"/>
            <person name="Terakita A"/>
            <person name="Kuratani S"/>
            <person name="Sato K"/>
            <person name="Hyodo S Kuraku.S."/>
        </authorList>
    </citation>
    <scope>NUCLEOTIDE SEQUENCE [LARGE SCALE GENOMIC DNA]</scope>
</reference>
<evidence type="ECO:0000256" key="6">
    <source>
        <dbReference type="ARBA" id="ARBA00022839"/>
    </source>
</evidence>
<evidence type="ECO:0000256" key="1">
    <source>
        <dbReference type="ARBA" id="ARBA00004123"/>
    </source>
</evidence>
<dbReference type="AlphaFoldDB" id="A0A401PTM0"/>
<keyword evidence="6" id="KW-0269">Exonuclease</keyword>
<evidence type="ECO:0000256" key="3">
    <source>
        <dbReference type="ARBA" id="ARBA00022722"/>
    </source>
</evidence>
<dbReference type="EMBL" id="BFAA01010083">
    <property type="protein sequence ID" value="GCB76471.1"/>
    <property type="molecule type" value="Genomic_DNA"/>
</dbReference>
<evidence type="ECO:0000256" key="4">
    <source>
        <dbReference type="ARBA" id="ARBA00022763"/>
    </source>
</evidence>
<keyword evidence="7" id="KW-0234">DNA repair</keyword>
<dbReference type="GO" id="GO:0006281">
    <property type="term" value="P:DNA repair"/>
    <property type="evidence" value="ECO:0007669"/>
    <property type="project" value="UniProtKB-KW"/>
</dbReference>
<protein>
    <submittedName>
        <fullName evidence="9">Uncharacterized protein</fullName>
    </submittedName>
</protein>
<dbReference type="GO" id="GO:0003690">
    <property type="term" value="F:double-stranded DNA binding"/>
    <property type="evidence" value="ECO:0007669"/>
    <property type="project" value="TreeGrafter"/>
</dbReference>
<keyword evidence="10" id="KW-1185">Reference proteome</keyword>
<name>A0A401PTM0_SCYTO</name>
<dbReference type="GO" id="GO:0017005">
    <property type="term" value="F:3'-tyrosyl-DNA phosphodiesterase activity"/>
    <property type="evidence" value="ECO:0007669"/>
    <property type="project" value="TreeGrafter"/>
</dbReference>
<keyword evidence="4" id="KW-0227">DNA damage</keyword>
<evidence type="ECO:0000256" key="5">
    <source>
        <dbReference type="ARBA" id="ARBA00022801"/>
    </source>
</evidence>
<organism evidence="9 10">
    <name type="scientific">Scyliorhinus torazame</name>
    <name type="common">Cloudy catshark</name>
    <name type="synonym">Catulus torazame</name>
    <dbReference type="NCBI Taxonomy" id="75743"/>
    <lineage>
        <taxon>Eukaryota</taxon>
        <taxon>Metazoa</taxon>
        <taxon>Chordata</taxon>
        <taxon>Craniata</taxon>
        <taxon>Vertebrata</taxon>
        <taxon>Chondrichthyes</taxon>
        <taxon>Elasmobranchii</taxon>
        <taxon>Galeomorphii</taxon>
        <taxon>Galeoidea</taxon>
        <taxon>Carcharhiniformes</taxon>
        <taxon>Scyliorhinidae</taxon>
        <taxon>Scyliorhinus</taxon>
    </lineage>
</organism>
<dbReference type="PANTHER" id="PTHR12415:SF0">
    <property type="entry name" value="TYROSYL-DNA PHOSPHODIESTERASE 1"/>
    <property type="match status" value="1"/>
</dbReference>
<evidence type="ECO:0000256" key="7">
    <source>
        <dbReference type="ARBA" id="ARBA00023204"/>
    </source>
</evidence>
<keyword evidence="5" id="KW-0378">Hydrolase</keyword>
<dbReference type="OrthoDB" id="47785at2759"/>
<dbReference type="InterPro" id="IPR010347">
    <property type="entry name" value="Tdp1"/>
</dbReference>
<gene>
    <name evidence="9" type="ORF">scyTo_0016563</name>
</gene>
<evidence type="ECO:0000256" key="2">
    <source>
        <dbReference type="ARBA" id="ARBA00010205"/>
    </source>
</evidence>
<accession>A0A401PTM0</accession>
<comment type="similarity">
    <text evidence="2">Belongs to the tyrosyl-DNA phosphodiesterase family.</text>
</comment>
<proteinExistence type="inferred from homology"/>
<dbReference type="GO" id="GO:0004527">
    <property type="term" value="F:exonuclease activity"/>
    <property type="evidence" value="ECO:0007669"/>
    <property type="project" value="UniProtKB-KW"/>
</dbReference>
<dbReference type="Proteomes" id="UP000288216">
    <property type="component" value="Unassembled WGS sequence"/>
</dbReference>
<evidence type="ECO:0000313" key="9">
    <source>
        <dbReference type="EMBL" id="GCB76471.1"/>
    </source>
</evidence>
<evidence type="ECO:0000256" key="8">
    <source>
        <dbReference type="ARBA" id="ARBA00023242"/>
    </source>
</evidence>
<dbReference type="STRING" id="75743.A0A401PTM0"/>
<dbReference type="SUPFAM" id="SSF56024">
    <property type="entry name" value="Phospholipase D/nuclease"/>
    <property type="match status" value="1"/>
</dbReference>
<dbReference type="GO" id="GO:0005634">
    <property type="term" value="C:nucleus"/>
    <property type="evidence" value="ECO:0007669"/>
    <property type="project" value="UniProtKB-SubCell"/>
</dbReference>
<dbReference type="OMA" id="ASNCIIY"/>
<dbReference type="Gene3D" id="3.30.870.10">
    <property type="entry name" value="Endonuclease Chain A"/>
    <property type="match status" value="1"/>
</dbReference>
<comment type="caution">
    <text evidence="9">The sequence shown here is derived from an EMBL/GenBank/DDBJ whole genome shotgun (WGS) entry which is preliminary data.</text>
</comment>